<keyword evidence="10" id="KW-1185">Reference proteome</keyword>
<dbReference type="Proteomes" id="UP001497457">
    <property type="component" value="Chromosome 24b"/>
</dbReference>
<keyword evidence="3 7" id="KW-0863">Zinc-finger</keyword>
<proteinExistence type="predicted"/>
<feature type="domain" description="C2H2-type" evidence="8">
    <location>
        <begin position="201"/>
        <end position="228"/>
    </location>
</feature>
<protein>
    <recommendedName>
        <fullName evidence="8">C2H2-type domain-containing protein</fullName>
    </recommendedName>
</protein>
<dbReference type="EMBL" id="OZ075134">
    <property type="protein sequence ID" value="CAL4993690.1"/>
    <property type="molecule type" value="Genomic_DNA"/>
</dbReference>
<dbReference type="Pfam" id="PF13912">
    <property type="entry name" value="zf-C2H2_6"/>
    <property type="match status" value="3"/>
</dbReference>
<name>A0ABC9B7F6_9POAL</name>
<gene>
    <name evidence="9" type="ORF">URODEC1_LOCUS61626</name>
</gene>
<dbReference type="Gene3D" id="3.30.160.60">
    <property type="entry name" value="Classic Zinc Finger"/>
    <property type="match status" value="2"/>
</dbReference>
<dbReference type="SUPFAM" id="SSF57667">
    <property type="entry name" value="beta-beta-alpha zinc fingers"/>
    <property type="match status" value="2"/>
</dbReference>
<feature type="domain" description="C2H2-type" evidence="8">
    <location>
        <begin position="70"/>
        <end position="97"/>
    </location>
</feature>
<evidence type="ECO:0000256" key="5">
    <source>
        <dbReference type="ARBA" id="ARBA00023015"/>
    </source>
</evidence>
<dbReference type="SMART" id="SM00355">
    <property type="entry name" value="ZnF_C2H2"/>
    <property type="match status" value="3"/>
</dbReference>
<evidence type="ECO:0000259" key="8">
    <source>
        <dbReference type="PROSITE" id="PS50157"/>
    </source>
</evidence>
<evidence type="ECO:0000256" key="7">
    <source>
        <dbReference type="PROSITE-ProRule" id="PRU00042"/>
    </source>
</evidence>
<keyword evidence="5" id="KW-0805">Transcription regulation</keyword>
<dbReference type="PANTHER" id="PTHR45988:SF57">
    <property type="entry name" value="OS06G0304200 PROTEIN"/>
    <property type="match status" value="1"/>
</dbReference>
<reference evidence="9 10" key="2">
    <citation type="submission" date="2024-10" db="EMBL/GenBank/DDBJ databases">
        <authorList>
            <person name="Ryan C."/>
        </authorList>
    </citation>
    <scope>NUCLEOTIDE SEQUENCE [LARGE SCALE GENOMIC DNA]</scope>
</reference>
<dbReference type="PROSITE" id="PS00028">
    <property type="entry name" value="ZINC_FINGER_C2H2_1"/>
    <property type="match status" value="3"/>
</dbReference>
<keyword evidence="1" id="KW-0479">Metal-binding</keyword>
<evidence type="ECO:0000313" key="10">
    <source>
        <dbReference type="Proteomes" id="UP001497457"/>
    </source>
</evidence>
<organism evidence="9 10">
    <name type="scientific">Urochloa decumbens</name>
    <dbReference type="NCBI Taxonomy" id="240449"/>
    <lineage>
        <taxon>Eukaryota</taxon>
        <taxon>Viridiplantae</taxon>
        <taxon>Streptophyta</taxon>
        <taxon>Embryophyta</taxon>
        <taxon>Tracheophyta</taxon>
        <taxon>Spermatophyta</taxon>
        <taxon>Magnoliopsida</taxon>
        <taxon>Liliopsida</taxon>
        <taxon>Poales</taxon>
        <taxon>Poaceae</taxon>
        <taxon>PACMAD clade</taxon>
        <taxon>Panicoideae</taxon>
        <taxon>Panicodae</taxon>
        <taxon>Paniceae</taxon>
        <taxon>Melinidinae</taxon>
        <taxon>Urochloa</taxon>
    </lineage>
</organism>
<sequence length="406" mass="44576">MVDNSTMVVDPILSLEGIVANTGAATVNETSSSENSKMNDMENVMTRKSSLEDFEVTATEYGSDYGSEPHICDQCGRGFKEISSLNGHMCSHRREEYKCIRMMSKQSIPVEASHTEAARTLKHFWGSSKALVEMSTAHAWNPKYGTASIDLSASVTLSSDAHSSKETVEMREAAEFITILADRNYDEIVTVPLPRSVEGTVLCAICNKAFSSYQALGCHMSIHSKPKNSLLGDGTGTSNDSGERGTWKYACRKCNERFPTQKSLGGHTRRHWQEAFKMTSSTDEKNWKPPVPLPLETMQSSGPVVLPTDESMQPPVLLASDNVQPTRLELSVSNATVNQLLQLDFDASQKQHDANRLGNETEQSSGVPKALVDMAATLPAPMMIPPAKRCLPDLNMMPHEDDDDEP</sequence>
<feature type="domain" description="C2H2-type" evidence="8">
    <location>
        <begin position="249"/>
        <end position="276"/>
    </location>
</feature>
<evidence type="ECO:0000256" key="3">
    <source>
        <dbReference type="ARBA" id="ARBA00022771"/>
    </source>
</evidence>
<evidence type="ECO:0000256" key="2">
    <source>
        <dbReference type="ARBA" id="ARBA00022737"/>
    </source>
</evidence>
<evidence type="ECO:0000313" key="9">
    <source>
        <dbReference type="EMBL" id="CAL4993690.1"/>
    </source>
</evidence>
<evidence type="ECO:0000256" key="6">
    <source>
        <dbReference type="ARBA" id="ARBA00023163"/>
    </source>
</evidence>
<keyword evidence="2" id="KW-0677">Repeat</keyword>
<evidence type="ECO:0000256" key="4">
    <source>
        <dbReference type="ARBA" id="ARBA00022833"/>
    </source>
</evidence>
<dbReference type="InterPro" id="IPR013087">
    <property type="entry name" value="Znf_C2H2_type"/>
</dbReference>
<accession>A0ABC9B7F6</accession>
<dbReference type="PROSITE" id="PS50157">
    <property type="entry name" value="ZINC_FINGER_C2H2_2"/>
    <property type="match status" value="3"/>
</dbReference>
<dbReference type="GO" id="GO:0008270">
    <property type="term" value="F:zinc ion binding"/>
    <property type="evidence" value="ECO:0007669"/>
    <property type="project" value="UniProtKB-KW"/>
</dbReference>
<dbReference type="InterPro" id="IPR044653">
    <property type="entry name" value="AZF1/2/3-like"/>
</dbReference>
<keyword evidence="4" id="KW-0862">Zinc</keyword>
<dbReference type="PANTHER" id="PTHR45988">
    <property type="entry name" value="C2H2 TYPE ZINC FINGER TRANSCRIPTION FACTOR FAMILY-RELATED"/>
    <property type="match status" value="1"/>
</dbReference>
<reference evidence="10" key="1">
    <citation type="submission" date="2024-06" db="EMBL/GenBank/DDBJ databases">
        <authorList>
            <person name="Ryan C."/>
        </authorList>
    </citation>
    <scope>NUCLEOTIDE SEQUENCE [LARGE SCALE GENOMIC DNA]</scope>
</reference>
<dbReference type="AlphaFoldDB" id="A0ABC9B7F6"/>
<evidence type="ECO:0000256" key="1">
    <source>
        <dbReference type="ARBA" id="ARBA00022723"/>
    </source>
</evidence>
<dbReference type="InterPro" id="IPR036236">
    <property type="entry name" value="Znf_C2H2_sf"/>
</dbReference>
<dbReference type="FunFam" id="3.30.160.60:FF:000100">
    <property type="entry name" value="Zinc finger 45-like"/>
    <property type="match status" value="1"/>
</dbReference>
<keyword evidence="6" id="KW-0804">Transcription</keyword>